<evidence type="ECO:0000313" key="2">
    <source>
        <dbReference type="EMBL" id="KAF2550582.1"/>
    </source>
</evidence>
<gene>
    <name evidence="2" type="ORF">F2Q68_00036382</name>
</gene>
<dbReference type="EMBL" id="QGKW02001988">
    <property type="protein sequence ID" value="KAF2550582.1"/>
    <property type="molecule type" value="Genomic_DNA"/>
</dbReference>
<dbReference type="Pfam" id="PF05659">
    <property type="entry name" value="RPW8"/>
    <property type="match status" value="1"/>
</dbReference>
<dbReference type="AlphaFoldDB" id="A0A8S9H2Y9"/>
<dbReference type="InterPro" id="IPR008808">
    <property type="entry name" value="Powdery_mildew-R_dom"/>
</dbReference>
<sequence>MSGLVDSITGAVVSELLKVVIEEAKMVLAFKSVSIELASKMNTVLLAFIEIETMQGAEELKDLKDIIDEARVLVRKCSKVNRLNLPSKANIQENQGLFASVATKLEIMEVEPCYSVNDRDTSCPKADLER</sequence>
<evidence type="ECO:0000313" key="3">
    <source>
        <dbReference type="Proteomes" id="UP000712281"/>
    </source>
</evidence>
<dbReference type="Proteomes" id="UP000712281">
    <property type="component" value="Unassembled WGS sequence"/>
</dbReference>
<proteinExistence type="predicted"/>
<feature type="domain" description="RPW8" evidence="1">
    <location>
        <begin position="1"/>
        <end position="130"/>
    </location>
</feature>
<accession>A0A8S9H2Y9</accession>
<reference evidence="2" key="1">
    <citation type="submission" date="2019-12" db="EMBL/GenBank/DDBJ databases">
        <title>Genome sequencing and annotation of Brassica cretica.</title>
        <authorList>
            <person name="Studholme D.J."/>
            <person name="Sarris P.F."/>
        </authorList>
    </citation>
    <scope>NUCLEOTIDE SEQUENCE</scope>
    <source>
        <strain evidence="2">PFS-001/15</strain>
        <tissue evidence="2">Leaf</tissue>
    </source>
</reference>
<name>A0A8S9H2Y9_BRACR</name>
<comment type="caution">
    <text evidence="2">The sequence shown here is derived from an EMBL/GenBank/DDBJ whole genome shotgun (WGS) entry which is preliminary data.</text>
</comment>
<organism evidence="2 3">
    <name type="scientific">Brassica cretica</name>
    <name type="common">Mustard</name>
    <dbReference type="NCBI Taxonomy" id="69181"/>
    <lineage>
        <taxon>Eukaryota</taxon>
        <taxon>Viridiplantae</taxon>
        <taxon>Streptophyta</taxon>
        <taxon>Embryophyta</taxon>
        <taxon>Tracheophyta</taxon>
        <taxon>Spermatophyta</taxon>
        <taxon>Magnoliopsida</taxon>
        <taxon>eudicotyledons</taxon>
        <taxon>Gunneridae</taxon>
        <taxon>Pentapetalae</taxon>
        <taxon>rosids</taxon>
        <taxon>malvids</taxon>
        <taxon>Brassicales</taxon>
        <taxon>Brassicaceae</taxon>
        <taxon>Brassiceae</taxon>
        <taxon>Brassica</taxon>
    </lineage>
</organism>
<protein>
    <recommendedName>
        <fullName evidence="1">RPW8 domain-containing protein</fullName>
    </recommendedName>
</protein>
<dbReference type="PROSITE" id="PS51153">
    <property type="entry name" value="RPW8"/>
    <property type="match status" value="1"/>
</dbReference>
<evidence type="ECO:0000259" key="1">
    <source>
        <dbReference type="PROSITE" id="PS51153"/>
    </source>
</evidence>